<dbReference type="Pfam" id="PF25876">
    <property type="entry name" value="HH_MFP_RND"/>
    <property type="match status" value="1"/>
</dbReference>
<dbReference type="InterPro" id="IPR058625">
    <property type="entry name" value="MdtA-like_BSH"/>
</dbReference>
<evidence type="ECO:0000256" key="1">
    <source>
        <dbReference type="ARBA" id="ARBA00004196"/>
    </source>
</evidence>
<comment type="subcellular location">
    <subcellularLocation>
        <location evidence="1">Cell envelope</location>
    </subcellularLocation>
</comment>
<dbReference type="SUPFAM" id="SSF111369">
    <property type="entry name" value="HlyD-like secretion proteins"/>
    <property type="match status" value="1"/>
</dbReference>
<dbReference type="GO" id="GO:0015562">
    <property type="term" value="F:efflux transmembrane transporter activity"/>
    <property type="evidence" value="ECO:0007669"/>
    <property type="project" value="TreeGrafter"/>
</dbReference>
<organism evidence="9 10">
    <name type="scientific">Pseudolysobacter antarcticus</name>
    <dbReference type="NCBI Taxonomy" id="2511995"/>
    <lineage>
        <taxon>Bacteria</taxon>
        <taxon>Pseudomonadati</taxon>
        <taxon>Pseudomonadota</taxon>
        <taxon>Gammaproteobacteria</taxon>
        <taxon>Lysobacterales</taxon>
        <taxon>Rhodanobacteraceae</taxon>
        <taxon>Pseudolysobacter</taxon>
    </lineage>
</organism>
<evidence type="ECO:0000256" key="4">
    <source>
        <dbReference type="SAM" id="Phobius"/>
    </source>
</evidence>
<dbReference type="EMBL" id="CP035704">
    <property type="protein sequence ID" value="QBB71431.1"/>
    <property type="molecule type" value="Genomic_DNA"/>
</dbReference>
<dbReference type="Gene3D" id="2.40.420.20">
    <property type="match status" value="1"/>
</dbReference>
<reference evidence="9 10" key="1">
    <citation type="submission" date="2019-01" db="EMBL/GenBank/DDBJ databases">
        <title>Pseudolysobacter antarctica gen. nov., sp. nov., isolated from Fildes Peninsula, Antarctica.</title>
        <authorList>
            <person name="Wei Z."/>
            <person name="Peng F."/>
        </authorList>
    </citation>
    <scope>NUCLEOTIDE SEQUENCE [LARGE SCALE GENOMIC DNA]</scope>
    <source>
        <strain evidence="9 10">AQ6-296</strain>
    </source>
</reference>
<dbReference type="InterPro" id="IPR006143">
    <property type="entry name" value="RND_pump_MFP"/>
</dbReference>
<evidence type="ECO:0000313" key="10">
    <source>
        <dbReference type="Proteomes" id="UP000291562"/>
    </source>
</evidence>
<keyword evidence="10" id="KW-1185">Reference proteome</keyword>
<dbReference type="Gene3D" id="1.10.287.470">
    <property type="entry name" value="Helix hairpin bin"/>
    <property type="match status" value="1"/>
</dbReference>
<dbReference type="InterPro" id="IPR058624">
    <property type="entry name" value="MdtA-like_HH"/>
</dbReference>
<protein>
    <submittedName>
        <fullName evidence="9">Efflux RND transporter periplasmic adaptor subunit</fullName>
    </submittedName>
</protein>
<dbReference type="Gene3D" id="2.40.30.170">
    <property type="match status" value="1"/>
</dbReference>
<evidence type="ECO:0000259" key="6">
    <source>
        <dbReference type="Pfam" id="PF25917"/>
    </source>
</evidence>
<dbReference type="KEGG" id="xbc:ELE36_14290"/>
<dbReference type="RefSeq" id="WP_129834425.1">
    <property type="nucleotide sequence ID" value="NZ_CP035704.1"/>
</dbReference>
<dbReference type="GO" id="GO:1990281">
    <property type="term" value="C:efflux pump complex"/>
    <property type="evidence" value="ECO:0007669"/>
    <property type="project" value="TreeGrafter"/>
</dbReference>
<gene>
    <name evidence="9" type="ORF">ELE36_14290</name>
</gene>
<feature type="transmembrane region" description="Helical" evidence="4">
    <location>
        <begin position="12"/>
        <end position="32"/>
    </location>
</feature>
<sequence length="388" mass="41438">MSSHHRISSRQLHLSGVIALVIAIAVAAFGIYSRVHGEVALKHWTDERAIRTVTLIEPGKNSAEQALILPGNVQAFVDAPIYARATGYLKRWYVDIGTPVKAGQLLAELETPEIDQQLRQAEADLATAQANAKLANITAQRWQNMLSADSVSKQESDEKSGNADARKAGVAAAQANVARLRELESFKRIVAPFDGILTARNTDVGALIDAGNGKGAELFRVADISRLRIYVNVPQSFAGAIKPGMLAEVHLPGRSGNGVAAKVVNTAQAINPSTRSLLVELQADNSNGQLLAGSYAEVHFSLPAQAGVMRLPSSALLFREQGMQVGTLGTDNKVQLKQIEIGRDFGTEVEVLNGLDADARVIDNPSDSLSQNETVKIAQTTTPTVANQ</sequence>
<dbReference type="NCBIfam" id="TIGR01730">
    <property type="entry name" value="RND_mfp"/>
    <property type="match status" value="1"/>
</dbReference>
<dbReference type="Proteomes" id="UP000291562">
    <property type="component" value="Chromosome"/>
</dbReference>
<dbReference type="InterPro" id="IPR058627">
    <property type="entry name" value="MdtA-like_C"/>
</dbReference>
<dbReference type="PANTHER" id="PTHR30469:SF37">
    <property type="entry name" value="RAGD PROTEIN"/>
    <property type="match status" value="1"/>
</dbReference>
<evidence type="ECO:0000256" key="2">
    <source>
        <dbReference type="ARBA" id="ARBA00009477"/>
    </source>
</evidence>
<dbReference type="Gene3D" id="2.40.50.100">
    <property type="match status" value="1"/>
</dbReference>
<feature type="domain" description="Multidrug resistance protein MdtA-like alpha-helical hairpin" evidence="5">
    <location>
        <begin position="117"/>
        <end position="178"/>
    </location>
</feature>
<feature type="domain" description="Multidrug resistance protein MdtA-like C-terminal permuted SH3" evidence="8">
    <location>
        <begin position="312"/>
        <end position="362"/>
    </location>
</feature>
<evidence type="ECO:0000259" key="7">
    <source>
        <dbReference type="Pfam" id="PF25954"/>
    </source>
</evidence>
<proteinExistence type="inferred from homology"/>
<dbReference type="Pfam" id="PF25967">
    <property type="entry name" value="RND-MFP_C"/>
    <property type="match status" value="1"/>
</dbReference>
<keyword evidence="4" id="KW-1133">Transmembrane helix</keyword>
<dbReference type="InterPro" id="IPR058792">
    <property type="entry name" value="Beta-barrel_RND_2"/>
</dbReference>
<evidence type="ECO:0000259" key="8">
    <source>
        <dbReference type="Pfam" id="PF25967"/>
    </source>
</evidence>
<dbReference type="Pfam" id="PF25954">
    <property type="entry name" value="Beta-barrel_RND_2"/>
    <property type="match status" value="1"/>
</dbReference>
<evidence type="ECO:0000256" key="3">
    <source>
        <dbReference type="ARBA" id="ARBA00022448"/>
    </source>
</evidence>
<keyword evidence="4" id="KW-0812">Transmembrane</keyword>
<keyword evidence="3" id="KW-0813">Transport</keyword>
<dbReference type="PANTHER" id="PTHR30469">
    <property type="entry name" value="MULTIDRUG RESISTANCE PROTEIN MDTA"/>
    <property type="match status" value="1"/>
</dbReference>
<comment type="similarity">
    <text evidence="2">Belongs to the membrane fusion protein (MFP) (TC 8.A.1) family.</text>
</comment>
<evidence type="ECO:0000259" key="5">
    <source>
        <dbReference type="Pfam" id="PF25876"/>
    </source>
</evidence>
<dbReference type="Pfam" id="PF25917">
    <property type="entry name" value="BSH_RND"/>
    <property type="match status" value="1"/>
</dbReference>
<feature type="domain" description="Multidrug resistance protein MdtA-like barrel-sandwich hybrid" evidence="6">
    <location>
        <begin position="81"/>
        <end position="213"/>
    </location>
</feature>
<dbReference type="OrthoDB" id="9806939at2"/>
<accession>A0A411HLQ1</accession>
<evidence type="ECO:0000313" key="9">
    <source>
        <dbReference type="EMBL" id="QBB71431.1"/>
    </source>
</evidence>
<dbReference type="AlphaFoldDB" id="A0A411HLQ1"/>
<keyword evidence="4" id="KW-0472">Membrane</keyword>
<feature type="domain" description="CusB-like beta-barrel" evidence="7">
    <location>
        <begin position="231"/>
        <end position="301"/>
    </location>
</feature>
<name>A0A411HLQ1_9GAMM</name>